<evidence type="ECO:0000313" key="5">
    <source>
        <dbReference type="EMBL" id="EAX99158.1"/>
    </source>
</evidence>
<dbReference type="VEuPathDB" id="TrichDB:TVAG_400200"/>
<reference evidence="5" key="2">
    <citation type="journal article" date="2007" name="Science">
        <title>Draft genome sequence of the sexually transmitted pathogen Trichomonas vaginalis.</title>
        <authorList>
            <person name="Carlton J.M."/>
            <person name="Hirt R.P."/>
            <person name="Silva J.C."/>
            <person name="Delcher A.L."/>
            <person name="Schatz M."/>
            <person name="Zhao Q."/>
            <person name="Wortman J.R."/>
            <person name="Bidwell S.L."/>
            <person name="Alsmark U.C.M."/>
            <person name="Besteiro S."/>
            <person name="Sicheritz-Ponten T."/>
            <person name="Noel C.J."/>
            <person name="Dacks J.B."/>
            <person name="Foster P.G."/>
            <person name="Simillion C."/>
            <person name="Van de Peer Y."/>
            <person name="Miranda-Saavedra D."/>
            <person name="Barton G.J."/>
            <person name="Westrop G.D."/>
            <person name="Mueller S."/>
            <person name="Dessi D."/>
            <person name="Fiori P.L."/>
            <person name="Ren Q."/>
            <person name="Paulsen I."/>
            <person name="Zhang H."/>
            <person name="Bastida-Corcuera F.D."/>
            <person name="Simoes-Barbosa A."/>
            <person name="Brown M.T."/>
            <person name="Hayes R.D."/>
            <person name="Mukherjee M."/>
            <person name="Okumura C.Y."/>
            <person name="Schneider R."/>
            <person name="Smith A.J."/>
            <person name="Vanacova S."/>
            <person name="Villalvazo M."/>
            <person name="Haas B.J."/>
            <person name="Pertea M."/>
            <person name="Feldblyum T.V."/>
            <person name="Utterback T.R."/>
            <person name="Shu C.L."/>
            <person name="Osoegawa K."/>
            <person name="de Jong P.J."/>
            <person name="Hrdy I."/>
            <person name="Horvathova L."/>
            <person name="Zubacova Z."/>
            <person name="Dolezal P."/>
            <person name="Malik S.B."/>
            <person name="Logsdon J.M. Jr."/>
            <person name="Henze K."/>
            <person name="Gupta A."/>
            <person name="Wang C.C."/>
            <person name="Dunne R.L."/>
            <person name="Upcroft J.A."/>
            <person name="Upcroft P."/>
            <person name="White O."/>
            <person name="Salzberg S.L."/>
            <person name="Tang P."/>
            <person name="Chiu C.-H."/>
            <person name="Lee Y.-S."/>
            <person name="Embley T.M."/>
            <person name="Coombs G.H."/>
            <person name="Mottram J.C."/>
            <person name="Tachezy J."/>
            <person name="Fraser-Liggett C.M."/>
            <person name="Johnson P.J."/>
        </authorList>
    </citation>
    <scope>NUCLEOTIDE SEQUENCE [LARGE SCALE GENOMIC DNA]</scope>
    <source>
        <strain evidence="5">G3</strain>
    </source>
</reference>
<keyword evidence="2" id="KW-0067">ATP-binding</keyword>
<evidence type="ECO:0000313" key="6">
    <source>
        <dbReference type="Proteomes" id="UP000001542"/>
    </source>
</evidence>
<feature type="signal peptide" evidence="4">
    <location>
        <begin position="1"/>
        <end position="17"/>
    </location>
</feature>
<evidence type="ECO:0000256" key="4">
    <source>
        <dbReference type="SAM" id="SignalP"/>
    </source>
</evidence>
<keyword evidence="6" id="KW-1185">Reference proteome</keyword>
<protein>
    <recommendedName>
        <fullName evidence="7">DnaK protein</fullName>
    </recommendedName>
</protein>
<keyword evidence="1" id="KW-0547">Nucleotide-binding</keyword>
<dbReference type="SUPFAM" id="SSF53067">
    <property type="entry name" value="Actin-like ATPase domain"/>
    <property type="match status" value="2"/>
</dbReference>
<accession>A2F7E2</accession>
<feature type="chain" id="PRO_5002643334" description="DnaK protein" evidence="4">
    <location>
        <begin position="18"/>
        <end position="672"/>
    </location>
</feature>
<sequence length="672" mass="78308">MMFLGFLLLIQDSHIIAIDIGVDGFRVALPSKDDNVLIISSPECKGLFPTTLEISPIKGNIPKTINHSNIHNLRFKFLSPKDHIKNPNSTILHPTNFLCRLSSPEFMQQTYKRKYLHRKSLYLNSYHVTSGLLPQIVTSTVLARIKSAFDQNEFDIGKTIITVPKFWVQNQRETIYHPAKKLNLHPTIIDSSSAIGAHLARKYRTFLSKFPHRILAIEIGISSCESTIFEFTRKETLFAHELSYYWTDQAGTRDFDCAVADLLQKITKTPLDPENEILRLEEAKTIQKLLRKNETVSGYYNGIPYKITRNQVKSVCEEYFKKILHMIDRQFLIVPNIEIDLVEIIGSGAKHFAIYDLLKNVFGENRIKIDHHPKDYIAIGACVMPIQNVSIDYSPLYPTELIQDKNRVLFVGFKWVNPFKSGTVQVGVPVEHRVPIGVPHIYLWGQVTENTVFRRNPSQILKLKDSNRKVNIPWLEETLRTTQYIVNFVDERDKTRNFYENSSSFFDEIIDDIRDGEDLCVVMHQLERDEIVEKLLEIKRKFRSRTDFTMNEIDKMIHEAYDVYSPPKKRLENRLTILKMIDKYYSRIYSILEELSASLSSIKTIKLNNPLVEELLRPAAEFQLWLDEKMNAFYTSDPTTCPNLWWFDIEKKLDDLEALYKTKVKRLRETYQ</sequence>
<keyword evidence="4" id="KW-0732">Signal</keyword>
<gene>
    <name evidence="5" type="ORF">TVAG_400200</name>
</gene>
<dbReference type="SMR" id="A2F7E2"/>
<dbReference type="EMBL" id="DS113647">
    <property type="protein sequence ID" value="EAX99158.1"/>
    <property type="molecule type" value="Genomic_DNA"/>
</dbReference>
<dbReference type="OrthoDB" id="671439at2759"/>
<dbReference type="Proteomes" id="UP000001542">
    <property type="component" value="Unassembled WGS sequence"/>
</dbReference>
<keyword evidence="3" id="KW-0143">Chaperone</keyword>
<reference evidence="5" key="1">
    <citation type="submission" date="2006-10" db="EMBL/GenBank/DDBJ databases">
        <authorList>
            <person name="Amadeo P."/>
            <person name="Zhao Q."/>
            <person name="Wortman J."/>
            <person name="Fraser-Liggett C."/>
            <person name="Carlton J."/>
        </authorList>
    </citation>
    <scope>NUCLEOTIDE SEQUENCE</scope>
    <source>
        <strain evidence="5">G3</strain>
    </source>
</reference>
<dbReference type="AlphaFoldDB" id="A2F7E2"/>
<evidence type="ECO:0000256" key="1">
    <source>
        <dbReference type="ARBA" id="ARBA00022741"/>
    </source>
</evidence>
<evidence type="ECO:0000256" key="2">
    <source>
        <dbReference type="ARBA" id="ARBA00022840"/>
    </source>
</evidence>
<dbReference type="PANTHER" id="PTHR45639">
    <property type="entry name" value="HSC70CB, ISOFORM G-RELATED"/>
    <property type="match status" value="1"/>
</dbReference>
<dbReference type="KEGG" id="tva:4756963"/>
<dbReference type="InterPro" id="IPR013126">
    <property type="entry name" value="Hsp_70_fam"/>
</dbReference>
<evidence type="ECO:0000256" key="3">
    <source>
        <dbReference type="ARBA" id="ARBA00023186"/>
    </source>
</evidence>
<dbReference type="Gene3D" id="3.30.420.40">
    <property type="match status" value="2"/>
</dbReference>
<organism evidence="5 6">
    <name type="scientific">Trichomonas vaginalis (strain ATCC PRA-98 / G3)</name>
    <dbReference type="NCBI Taxonomy" id="412133"/>
    <lineage>
        <taxon>Eukaryota</taxon>
        <taxon>Metamonada</taxon>
        <taxon>Parabasalia</taxon>
        <taxon>Trichomonadida</taxon>
        <taxon>Trichomonadidae</taxon>
        <taxon>Trichomonas</taxon>
    </lineage>
</organism>
<dbReference type="RefSeq" id="XP_001312088.1">
    <property type="nucleotide sequence ID" value="XM_001312087.1"/>
</dbReference>
<dbReference type="Pfam" id="PF00012">
    <property type="entry name" value="HSP70"/>
    <property type="match status" value="1"/>
</dbReference>
<dbReference type="InParanoid" id="A2F7E2"/>
<dbReference type="PANTHER" id="PTHR45639:SF3">
    <property type="entry name" value="HYPOXIA UP-REGULATED PROTEIN 1"/>
    <property type="match status" value="1"/>
</dbReference>
<dbReference type="InterPro" id="IPR043129">
    <property type="entry name" value="ATPase_NBD"/>
</dbReference>
<evidence type="ECO:0008006" key="7">
    <source>
        <dbReference type="Google" id="ProtNLM"/>
    </source>
</evidence>
<dbReference type="VEuPathDB" id="TrichDB:TVAGG3_0224410"/>
<dbReference type="GO" id="GO:0034663">
    <property type="term" value="C:endoplasmic reticulum chaperone complex"/>
    <property type="evidence" value="ECO:0000318"/>
    <property type="project" value="GO_Central"/>
</dbReference>
<dbReference type="Gene3D" id="3.90.640.10">
    <property type="entry name" value="Actin, Chain A, domain 4"/>
    <property type="match status" value="1"/>
</dbReference>
<name>A2F7E2_TRIV3</name>
<proteinExistence type="predicted"/>
<dbReference type="GO" id="GO:0000774">
    <property type="term" value="F:adenyl-nucleotide exchange factor activity"/>
    <property type="evidence" value="ECO:0000318"/>
    <property type="project" value="GO_Central"/>
</dbReference>
<dbReference type="Gene3D" id="3.30.30.30">
    <property type="match status" value="1"/>
</dbReference>
<dbReference type="GO" id="GO:0140662">
    <property type="term" value="F:ATP-dependent protein folding chaperone"/>
    <property type="evidence" value="ECO:0007669"/>
    <property type="project" value="InterPro"/>
</dbReference>
<dbReference type="GO" id="GO:0005524">
    <property type="term" value="F:ATP binding"/>
    <property type="evidence" value="ECO:0007669"/>
    <property type="project" value="UniProtKB-KW"/>
</dbReference>